<dbReference type="EMBL" id="JACJSG010000019">
    <property type="protein sequence ID" value="MBD2501988.1"/>
    <property type="molecule type" value="Genomic_DNA"/>
</dbReference>
<evidence type="ECO:0000313" key="2">
    <source>
        <dbReference type="Proteomes" id="UP000661112"/>
    </source>
</evidence>
<comment type="caution">
    <text evidence="1">The sequence shown here is derived from an EMBL/GenBank/DDBJ whole genome shotgun (WGS) entry which is preliminary data.</text>
</comment>
<dbReference type="Proteomes" id="UP000661112">
    <property type="component" value="Unassembled WGS sequence"/>
</dbReference>
<protein>
    <submittedName>
        <fullName evidence="1">Uncharacterized protein</fullName>
    </submittedName>
</protein>
<name>A0ABR8D6C0_9NOST</name>
<organism evidence="1 2">
    <name type="scientific">Anabaena azotica FACHB-119</name>
    <dbReference type="NCBI Taxonomy" id="947527"/>
    <lineage>
        <taxon>Bacteria</taxon>
        <taxon>Bacillati</taxon>
        <taxon>Cyanobacteriota</taxon>
        <taxon>Cyanophyceae</taxon>
        <taxon>Nostocales</taxon>
        <taxon>Nostocaceae</taxon>
        <taxon>Anabaena</taxon>
        <taxon>Anabaena azotica</taxon>
    </lineage>
</organism>
<evidence type="ECO:0000313" key="1">
    <source>
        <dbReference type="EMBL" id="MBD2501988.1"/>
    </source>
</evidence>
<proteinExistence type="predicted"/>
<gene>
    <name evidence="1" type="ORF">H6G83_15460</name>
</gene>
<accession>A0ABR8D6C0</accession>
<keyword evidence="2" id="KW-1185">Reference proteome</keyword>
<reference evidence="1 2" key="1">
    <citation type="journal article" date="2020" name="ISME J.">
        <title>Comparative genomics reveals insights into cyanobacterial evolution and habitat adaptation.</title>
        <authorList>
            <person name="Chen M.Y."/>
            <person name="Teng W.K."/>
            <person name="Zhao L."/>
            <person name="Hu C.X."/>
            <person name="Zhou Y.K."/>
            <person name="Han B.P."/>
            <person name="Song L.R."/>
            <person name="Shu W.S."/>
        </authorList>
    </citation>
    <scope>NUCLEOTIDE SEQUENCE [LARGE SCALE GENOMIC DNA]</scope>
    <source>
        <strain evidence="1 2">FACHB-119</strain>
    </source>
</reference>
<sequence length="50" mass="5779">MISKSLSRTLATRLRQPLAVFLKQPKFEAVTFTTTAFERFHLKVRLAQSL</sequence>